<dbReference type="KEGG" id="hro:HELRODRAFT_158385"/>
<keyword evidence="1" id="KW-0732">Signal</keyword>
<feature type="domain" description="Ig-like" evidence="6">
    <location>
        <begin position="159"/>
        <end position="304"/>
    </location>
</feature>
<dbReference type="Gene3D" id="2.60.40.10">
    <property type="entry name" value="Immunoglobulins"/>
    <property type="match status" value="3"/>
</dbReference>
<keyword evidence="2" id="KW-0677">Repeat</keyword>
<name>T1EMQ9_HELRO</name>
<reference evidence="9" key="1">
    <citation type="submission" date="2012-12" db="EMBL/GenBank/DDBJ databases">
        <authorList>
            <person name="Hellsten U."/>
            <person name="Grimwood J."/>
            <person name="Chapman J.A."/>
            <person name="Shapiro H."/>
            <person name="Aerts A."/>
            <person name="Otillar R.P."/>
            <person name="Terry A.Y."/>
            <person name="Boore J.L."/>
            <person name="Simakov O."/>
            <person name="Marletaz F."/>
            <person name="Cho S.-J."/>
            <person name="Edsinger-Gonzales E."/>
            <person name="Havlak P."/>
            <person name="Kuo D.-H."/>
            <person name="Larsson T."/>
            <person name="Lv J."/>
            <person name="Arendt D."/>
            <person name="Savage R."/>
            <person name="Osoegawa K."/>
            <person name="de Jong P."/>
            <person name="Lindberg D.R."/>
            <person name="Seaver E.C."/>
            <person name="Weisblat D.A."/>
            <person name="Putnam N.H."/>
            <person name="Grigoriev I.V."/>
            <person name="Rokhsar D.S."/>
        </authorList>
    </citation>
    <scope>NUCLEOTIDE SEQUENCE</scope>
</reference>
<dbReference type="InterPro" id="IPR051170">
    <property type="entry name" value="Neural/epithelial_adhesion"/>
</dbReference>
<feature type="domain" description="Ig-like" evidence="6">
    <location>
        <begin position="351"/>
        <end position="394"/>
    </location>
</feature>
<dbReference type="CDD" id="cd00096">
    <property type="entry name" value="Ig"/>
    <property type="match status" value="2"/>
</dbReference>
<evidence type="ECO:0000259" key="6">
    <source>
        <dbReference type="PROSITE" id="PS50835"/>
    </source>
</evidence>
<dbReference type="STRING" id="6412.T1EMQ9"/>
<feature type="domain" description="Ig-like" evidence="6">
    <location>
        <begin position="42"/>
        <end position="136"/>
    </location>
</feature>
<dbReference type="PANTHER" id="PTHR12231">
    <property type="entry name" value="CTX-RELATED TYPE I TRANSMEMBRANE PROTEIN"/>
    <property type="match status" value="1"/>
</dbReference>
<dbReference type="PANTHER" id="PTHR12231:SF253">
    <property type="entry name" value="DPR-INTERACTING PROTEIN ETA, ISOFORM B-RELATED"/>
    <property type="match status" value="1"/>
</dbReference>
<dbReference type="Proteomes" id="UP000015101">
    <property type="component" value="Unassembled WGS sequence"/>
</dbReference>
<dbReference type="SMART" id="SM00409">
    <property type="entry name" value="IG"/>
    <property type="match status" value="3"/>
</dbReference>
<dbReference type="InterPro" id="IPR003598">
    <property type="entry name" value="Ig_sub2"/>
</dbReference>
<accession>T1EMQ9</accession>
<evidence type="ECO:0000313" key="9">
    <source>
        <dbReference type="Proteomes" id="UP000015101"/>
    </source>
</evidence>
<dbReference type="CTD" id="20197859"/>
<dbReference type="OrthoDB" id="6156543at2759"/>
<reference evidence="7 9" key="2">
    <citation type="journal article" date="2013" name="Nature">
        <title>Insights into bilaterian evolution from three spiralian genomes.</title>
        <authorList>
            <person name="Simakov O."/>
            <person name="Marletaz F."/>
            <person name="Cho S.J."/>
            <person name="Edsinger-Gonzales E."/>
            <person name="Havlak P."/>
            <person name="Hellsten U."/>
            <person name="Kuo D.H."/>
            <person name="Larsson T."/>
            <person name="Lv J."/>
            <person name="Arendt D."/>
            <person name="Savage R."/>
            <person name="Osoegawa K."/>
            <person name="de Jong P."/>
            <person name="Grimwood J."/>
            <person name="Chapman J.A."/>
            <person name="Shapiro H."/>
            <person name="Aerts A."/>
            <person name="Otillar R.P."/>
            <person name="Terry A.Y."/>
            <person name="Boore J.L."/>
            <person name="Grigoriev I.V."/>
            <person name="Lindberg D.R."/>
            <person name="Seaver E.C."/>
            <person name="Weisblat D.A."/>
            <person name="Putnam N.H."/>
            <person name="Rokhsar D.S."/>
        </authorList>
    </citation>
    <scope>NUCLEOTIDE SEQUENCE</scope>
</reference>
<dbReference type="InterPro" id="IPR036179">
    <property type="entry name" value="Ig-like_dom_sf"/>
</dbReference>
<evidence type="ECO:0000313" key="8">
    <source>
        <dbReference type="EnsemblMetazoa" id="HelroP158385"/>
    </source>
</evidence>
<dbReference type="InterPro" id="IPR003599">
    <property type="entry name" value="Ig_sub"/>
</dbReference>
<evidence type="ECO:0000313" key="7">
    <source>
        <dbReference type="EMBL" id="ESO11999.1"/>
    </source>
</evidence>
<dbReference type="InterPro" id="IPR013783">
    <property type="entry name" value="Ig-like_fold"/>
</dbReference>
<reference evidence="8" key="3">
    <citation type="submission" date="2015-06" db="UniProtKB">
        <authorList>
            <consortium name="EnsemblMetazoa"/>
        </authorList>
    </citation>
    <scope>IDENTIFICATION</scope>
</reference>
<dbReference type="InParanoid" id="T1EMQ9"/>
<dbReference type="InterPro" id="IPR007110">
    <property type="entry name" value="Ig-like_dom"/>
</dbReference>
<dbReference type="eggNOG" id="KOG4475">
    <property type="taxonomic scope" value="Eukaryota"/>
</dbReference>
<dbReference type="RefSeq" id="XP_009008719.1">
    <property type="nucleotide sequence ID" value="XM_009010471.1"/>
</dbReference>
<evidence type="ECO:0000256" key="1">
    <source>
        <dbReference type="ARBA" id="ARBA00022729"/>
    </source>
</evidence>
<dbReference type="Pfam" id="PF00047">
    <property type="entry name" value="ig"/>
    <property type="match status" value="1"/>
</dbReference>
<dbReference type="HOGENOM" id="CLU_666111_0_0_1"/>
<evidence type="ECO:0000256" key="2">
    <source>
        <dbReference type="ARBA" id="ARBA00022737"/>
    </source>
</evidence>
<gene>
    <name evidence="8" type="primary">20197859</name>
    <name evidence="7" type="ORF">HELRODRAFT_158385</name>
</gene>
<keyword evidence="3" id="KW-1015">Disulfide bond</keyword>
<proteinExistence type="predicted"/>
<protein>
    <recommendedName>
        <fullName evidence="6">Ig-like domain-containing protein</fullName>
    </recommendedName>
</protein>
<feature type="region of interest" description="Disordered" evidence="5">
    <location>
        <begin position="1"/>
        <end position="28"/>
    </location>
</feature>
<sequence>MAKMKARRNRRKVNDNNKKPYINDNKSFKSDNIKERTSSFNITFTSSPIDVIALPNKEFFIYCSVFTIDVKGNPFSVYWMKNGNNYSVEIVHSKRHHVLQDGTLKFDDFEKADEGEYFCVVSFSKGDIMSPPAKVKIADLSLKNNYKEISISLKRNILLECEIHAVPDPQTIWLKDGKRLIDLNESRTQGLFSLGLSVSRSAFAQPWPVFTGPSSLIGFRTTKGLFSLGLSVSRSAFAQPWPVFTGPSSLIGFRTTNTKQQEIFQPSWKSLHILQVVDDDAGLYTCEASNVLGQLSTTTIVRVGDGASKKQVIRNDLTDAPTLLSGRSVVDALINTDVNLQCLWSFSHSLWFKEGQPINSGSASSLVIKNVSLDSAGTYTCINAYNQSISWAVSLQVYGLFLLILFDEKSFSK</sequence>
<dbReference type="PROSITE" id="PS50835">
    <property type="entry name" value="IG_LIKE"/>
    <property type="match status" value="3"/>
</dbReference>
<evidence type="ECO:0000256" key="3">
    <source>
        <dbReference type="ARBA" id="ARBA00023157"/>
    </source>
</evidence>
<keyword evidence="9" id="KW-1185">Reference proteome</keyword>
<dbReference type="SUPFAM" id="SSF48726">
    <property type="entry name" value="Immunoglobulin"/>
    <property type="match status" value="3"/>
</dbReference>
<dbReference type="AlphaFoldDB" id="T1EMQ9"/>
<evidence type="ECO:0000256" key="5">
    <source>
        <dbReference type="SAM" id="MobiDB-lite"/>
    </source>
</evidence>
<dbReference type="EMBL" id="AMQM01000025">
    <property type="status" value="NOT_ANNOTATED_CDS"/>
    <property type="molecule type" value="Genomic_DNA"/>
</dbReference>
<dbReference type="GeneID" id="20197859"/>
<dbReference type="SMART" id="SM00408">
    <property type="entry name" value="IGc2"/>
    <property type="match status" value="3"/>
</dbReference>
<organism evidence="8 9">
    <name type="scientific">Helobdella robusta</name>
    <name type="common">Californian leech</name>
    <dbReference type="NCBI Taxonomy" id="6412"/>
    <lineage>
        <taxon>Eukaryota</taxon>
        <taxon>Metazoa</taxon>
        <taxon>Spiralia</taxon>
        <taxon>Lophotrochozoa</taxon>
        <taxon>Annelida</taxon>
        <taxon>Clitellata</taxon>
        <taxon>Hirudinea</taxon>
        <taxon>Rhynchobdellida</taxon>
        <taxon>Glossiphoniidae</taxon>
        <taxon>Helobdella</taxon>
    </lineage>
</organism>
<dbReference type="InterPro" id="IPR013151">
    <property type="entry name" value="Immunoglobulin_dom"/>
</dbReference>
<keyword evidence="4" id="KW-0393">Immunoglobulin domain</keyword>
<dbReference type="EMBL" id="KB095811">
    <property type="protein sequence ID" value="ESO11999.1"/>
    <property type="molecule type" value="Genomic_DNA"/>
</dbReference>
<dbReference type="Pfam" id="PF13927">
    <property type="entry name" value="Ig_3"/>
    <property type="match status" value="1"/>
</dbReference>
<feature type="compositionally biased region" description="Basic residues" evidence="5">
    <location>
        <begin position="1"/>
        <end position="11"/>
    </location>
</feature>
<dbReference type="GO" id="GO:0043005">
    <property type="term" value="C:neuron projection"/>
    <property type="evidence" value="ECO:0000318"/>
    <property type="project" value="GO_Central"/>
</dbReference>
<dbReference type="EnsemblMetazoa" id="HelroT158385">
    <property type="protein sequence ID" value="HelroP158385"/>
    <property type="gene ID" value="HelroG158385"/>
</dbReference>
<evidence type="ECO:0000256" key="4">
    <source>
        <dbReference type="ARBA" id="ARBA00023319"/>
    </source>
</evidence>